<dbReference type="RefSeq" id="WP_282766923.1">
    <property type="nucleotide sequence ID" value="NZ_JASCTH010000045.1"/>
</dbReference>
<protein>
    <submittedName>
        <fullName evidence="7">MFS transporter</fullName>
    </submittedName>
</protein>
<feature type="transmembrane region" description="Helical" evidence="5">
    <location>
        <begin position="308"/>
        <end position="327"/>
    </location>
</feature>
<dbReference type="SUPFAM" id="SSF103473">
    <property type="entry name" value="MFS general substrate transporter"/>
    <property type="match status" value="1"/>
</dbReference>
<feature type="transmembrane region" description="Helical" evidence="5">
    <location>
        <begin position="410"/>
        <end position="428"/>
    </location>
</feature>
<keyword evidence="8" id="KW-1185">Reference proteome</keyword>
<evidence type="ECO:0000259" key="6">
    <source>
        <dbReference type="PROSITE" id="PS50850"/>
    </source>
</evidence>
<evidence type="ECO:0000256" key="1">
    <source>
        <dbReference type="ARBA" id="ARBA00004651"/>
    </source>
</evidence>
<dbReference type="Gene3D" id="1.20.1720.10">
    <property type="entry name" value="Multidrug resistance protein D"/>
    <property type="match status" value="1"/>
</dbReference>
<dbReference type="Gene3D" id="1.20.1250.20">
    <property type="entry name" value="MFS general substrate transporter like domains"/>
    <property type="match status" value="1"/>
</dbReference>
<evidence type="ECO:0000256" key="5">
    <source>
        <dbReference type="SAM" id="Phobius"/>
    </source>
</evidence>
<keyword evidence="3 5" id="KW-1133">Transmembrane helix</keyword>
<evidence type="ECO:0000256" key="2">
    <source>
        <dbReference type="ARBA" id="ARBA00022692"/>
    </source>
</evidence>
<organism evidence="7 8">
    <name type="scientific">Actinoplanes sandaracinus</name>
    <dbReference type="NCBI Taxonomy" id="3045177"/>
    <lineage>
        <taxon>Bacteria</taxon>
        <taxon>Bacillati</taxon>
        <taxon>Actinomycetota</taxon>
        <taxon>Actinomycetes</taxon>
        <taxon>Micromonosporales</taxon>
        <taxon>Micromonosporaceae</taxon>
        <taxon>Actinoplanes</taxon>
    </lineage>
</organism>
<keyword evidence="4 5" id="KW-0472">Membrane</keyword>
<keyword evidence="2 5" id="KW-0812">Transmembrane</keyword>
<feature type="transmembrane region" description="Helical" evidence="5">
    <location>
        <begin position="83"/>
        <end position="101"/>
    </location>
</feature>
<dbReference type="Pfam" id="PF07690">
    <property type="entry name" value="MFS_1"/>
    <property type="match status" value="1"/>
</dbReference>
<feature type="transmembrane region" description="Helical" evidence="5">
    <location>
        <begin position="237"/>
        <end position="254"/>
    </location>
</feature>
<feature type="transmembrane region" description="Helical" evidence="5">
    <location>
        <begin position="485"/>
        <end position="505"/>
    </location>
</feature>
<sequence>MSAVNPAAVRGANPVVTMAAVLLAVLVVPMSISGAAMALPAIGADLNASLAPLQWVVNAFNLTFAAFTLAWGSLADLFGRRRAFAAGAAIYAAASVLSAVANDVLILDVARGLAGAGGAAVFSCGAAIVATTYDGPARARAFALFGTTAGLGVALGPTVAGGLTGAFGWRSVFVLNAVVLAVVLVAVPFMAGDRDAPAGATRPRVDWTGIGIFVISLFVLMLGVVQGPQWGWASGRVLALFAASAVLFALFVVVERRQAQPMLDLSLFRQPRFMALCLVPVAASFGFVTMLTYLPTYFVGADGRSSQTAGALMLLLTLPVLVCPLLAGRLVTAGVPDRVVLLVSMVFLVAGDAWLTVLHPGAGVATIVGPMLLVGAGMGLSAGLVDGMAIGAVPQQQAGMAAGLLNTLRLGSEAVAVAAVGSLLASFVRGRLDDDVARYTTASPDEVANQVATGDVAGAAAGVAPASRPGYTDFLADALTGTFHSVLWIMAVICAVATVAVWALLRRGRTAAPSPAEAAPAATGS</sequence>
<dbReference type="InterPro" id="IPR036259">
    <property type="entry name" value="MFS_trans_sf"/>
</dbReference>
<feature type="transmembrane region" description="Helical" evidence="5">
    <location>
        <begin position="275"/>
        <end position="296"/>
    </location>
</feature>
<feature type="transmembrane region" description="Helical" evidence="5">
    <location>
        <begin position="339"/>
        <end position="358"/>
    </location>
</feature>
<dbReference type="Proteomes" id="UP001241758">
    <property type="component" value="Unassembled WGS sequence"/>
</dbReference>
<dbReference type="CDD" id="cd17321">
    <property type="entry name" value="MFS_MMR_MDR_like"/>
    <property type="match status" value="1"/>
</dbReference>
<accession>A0ABT6X0E8</accession>
<dbReference type="InterPro" id="IPR011701">
    <property type="entry name" value="MFS"/>
</dbReference>
<dbReference type="PANTHER" id="PTHR42718">
    <property type="entry name" value="MAJOR FACILITATOR SUPERFAMILY MULTIDRUG TRANSPORTER MFSC"/>
    <property type="match status" value="1"/>
</dbReference>
<feature type="transmembrane region" description="Helical" evidence="5">
    <location>
        <begin position="364"/>
        <end position="389"/>
    </location>
</feature>
<reference evidence="7 8" key="1">
    <citation type="submission" date="2023-05" db="EMBL/GenBank/DDBJ databases">
        <title>Actinoplanes sp. NEAU-A12 genome sequencing.</title>
        <authorList>
            <person name="Wang Z.-S."/>
        </authorList>
    </citation>
    <scope>NUCLEOTIDE SEQUENCE [LARGE SCALE GENOMIC DNA]</scope>
    <source>
        <strain evidence="7 8">NEAU-A12</strain>
    </source>
</reference>
<feature type="domain" description="Major facilitator superfamily (MFS) profile" evidence="6">
    <location>
        <begin position="17"/>
        <end position="509"/>
    </location>
</feature>
<evidence type="ECO:0000256" key="4">
    <source>
        <dbReference type="ARBA" id="ARBA00023136"/>
    </source>
</evidence>
<feature type="transmembrane region" description="Helical" evidence="5">
    <location>
        <begin position="204"/>
        <end position="225"/>
    </location>
</feature>
<evidence type="ECO:0000256" key="3">
    <source>
        <dbReference type="ARBA" id="ARBA00022989"/>
    </source>
</evidence>
<dbReference type="InterPro" id="IPR020846">
    <property type="entry name" value="MFS_dom"/>
</dbReference>
<name>A0ABT6X0E8_9ACTN</name>
<dbReference type="PANTHER" id="PTHR42718:SF49">
    <property type="entry name" value="EXPORT PROTEIN"/>
    <property type="match status" value="1"/>
</dbReference>
<feature type="transmembrane region" description="Helical" evidence="5">
    <location>
        <begin position="173"/>
        <end position="192"/>
    </location>
</feature>
<comment type="subcellular location">
    <subcellularLocation>
        <location evidence="1">Cell membrane</location>
        <topology evidence="1">Multi-pass membrane protein</topology>
    </subcellularLocation>
</comment>
<feature type="transmembrane region" description="Helical" evidence="5">
    <location>
        <begin position="113"/>
        <end position="130"/>
    </location>
</feature>
<gene>
    <name evidence="7" type="ORF">QLQ12_43440</name>
</gene>
<dbReference type="PROSITE" id="PS50850">
    <property type="entry name" value="MFS"/>
    <property type="match status" value="1"/>
</dbReference>
<dbReference type="EMBL" id="JASCTH010000045">
    <property type="protein sequence ID" value="MDI6105459.1"/>
    <property type="molecule type" value="Genomic_DNA"/>
</dbReference>
<comment type="caution">
    <text evidence="7">The sequence shown here is derived from an EMBL/GenBank/DDBJ whole genome shotgun (WGS) entry which is preliminary data.</text>
</comment>
<feature type="transmembrane region" description="Helical" evidence="5">
    <location>
        <begin position="142"/>
        <end position="167"/>
    </location>
</feature>
<feature type="transmembrane region" description="Helical" evidence="5">
    <location>
        <begin position="54"/>
        <end position="71"/>
    </location>
</feature>
<proteinExistence type="predicted"/>
<evidence type="ECO:0000313" key="8">
    <source>
        <dbReference type="Proteomes" id="UP001241758"/>
    </source>
</evidence>
<evidence type="ECO:0000313" key="7">
    <source>
        <dbReference type="EMBL" id="MDI6105459.1"/>
    </source>
</evidence>